<dbReference type="GO" id="GO:0000166">
    <property type="term" value="F:nucleotide binding"/>
    <property type="evidence" value="ECO:0007669"/>
    <property type="project" value="UniProtKB-KW"/>
</dbReference>
<dbReference type="FunFam" id="3.40.50.10860:FF:000010">
    <property type="entry name" value="Leucine dehydrogenase"/>
    <property type="match status" value="1"/>
</dbReference>
<gene>
    <name evidence="9" type="ORF">FHS29_000507</name>
</gene>
<dbReference type="InterPro" id="IPR016211">
    <property type="entry name" value="Glu/Phe/Leu/Val/Trp_DH_bac/arc"/>
</dbReference>
<dbReference type="SMART" id="SM00839">
    <property type="entry name" value="ELFV_dehydrog"/>
    <property type="match status" value="1"/>
</dbReference>
<dbReference type="PROSITE" id="PS00074">
    <property type="entry name" value="GLFV_DEHYDROGENASE"/>
    <property type="match status" value="1"/>
</dbReference>
<dbReference type="Proteomes" id="UP000547510">
    <property type="component" value="Unassembled WGS sequence"/>
</dbReference>
<evidence type="ECO:0000313" key="10">
    <source>
        <dbReference type="Proteomes" id="UP000547510"/>
    </source>
</evidence>
<dbReference type="InterPro" id="IPR006096">
    <property type="entry name" value="Glu/Leu/Phe/Val/Trp_DH_C"/>
</dbReference>
<evidence type="ECO:0000256" key="4">
    <source>
        <dbReference type="PIRSR" id="PIRSR000188-1"/>
    </source>
</evidence>
<dbReference type="SUPFAM" id="SSF53223">
    <property type="entry name" value="Aminoacid dehydrogenase-like, N-terminal domain"/>
    <property type="match status" value="1"/>
</dbReference>
<evidence type="ECO:0000256" key="2">
    <source>
        <dbReference type="ARBA" id="ARBA00023002"/>
    </source>
</evidence>
<feature type="domain" description="Glutamate/phenylalanine/leucine/valine/L-tryptophan dehydrogenase C-terminal" evidence="8">
    <location>
        <begin position="150"/>
        <end position="362"/>
    </location>
</feature>
<name>A0A841CCN3_9PSEU</name>
<keyword evidence="10" id="KW-1185">Reference proteome</keyword>
<dbReference type="InterPro" id="IPR006095">
    <property type="entry name" value="Glu/Leu/Phe/Val/Trp_DH"/>
</dbReference>
<reference evidence="9 10" key="1">
    <citation type="submission" date="2020-08" db="EMBL/GenBank/DDBJ databases">
        <title>Genomic Encyclopedia of Type Strains, Phase III (KMG-III): the genomes of soil and plant-associated and newly described type strains.</title>
        <authorList>
            <person name="Whitman W."/>
        </authorList>
    </citation>
    <scope>NUCLEOTIDE SEQUENCE [LARGE SCALE GENOMIC DNA]</scope>
    <source>
        <strain evidence="9 10">CECT 8640</strain>
    </source>
</reference>
<dbReference type="InterPro" id="IPR033524">
    <property type="entry name" value="Glu/Leu/Phe/Val_DH_AS"/>
</dbReference>
<evidence type="ECO:0000259" key="8">
    <source>
        <dbReference type="SMART" id="SM00839"/>
    </source>
</evidence>
<comment type="caution">
    <text evidence="9">The sequence shown here is derived from an EMBL/GenBank/DDBJ whole genome shotgun (WGS) entry which is preliminary data.</text>
</comment>
<sequence length="402" mass="42519">MSTFTLGTPLTALGPDAFEHEQVVVCQDPTSGLKAVIAIHSTALGPALGGARFRAYRSDEEAVRDVLKLSRGMSYKNAMAGLDFGGGKAVIVGNPDRDKTEELLLAFGRSVAALGGRYITGSDVGTGVRDMEVVSRVCPWTACLSRELDQDGDTAGFTAHGVLHGMRAAARYRWGTASLRGRTIGVAGVGKVGRVLVDLLFREGAKVVVTDVLDEPVRRIVEEFPETVVVEDTDALVRFGGMDVYAPCALGGALTEAVVPVLTAEVVCGAANNQLAHPDVEQQLADRGVLYLPDYVVNAGGAILGAGEVLGQSLSQSAANVERIFDTTLEVLRRAEAEGILPGTAAERIARQRIDAAAEKRAEERALQPGGRVADRVPPHDDPGDRWARPVTDRSGSREVDA</sequence>
<dbReference type="GO" id="GO:0006520">
    <property type="term" value="P:amino acid metabolic process"/>
    <property type="evidence" value="ECO:0007669"/>
    <property type="project" value="InterPro"/>
</dbReference>
<keyword evidence="5" id="KW-0547">Nucleotide-binding</keyword>
<evidence type="ECO:0000256" key="6">
    <source>
        <dbReference type="RuleBase" id="RU004417"/>
    </source>
</evidence>
<feature type="active site" description="Proton donor/acceptor" evidence="4">
    <location>
        <position position="88"/>
    </location>
</feature>
<accession>A0A841CCN3</accession>
<feature type="binding site" evidence="5">
    <location>
        <begin position="188"/>
        <end position="193"/>
    </location>
    <ligand>
        <name>NAD(+)</name>
        <dbReference type="ChEBI" id="CHEBI:57540"/>
    </ligand>
</feature>
<protein>
    <submittedName>
        <fullName evidence="9">Valine dehydrogenase (NAD+)</fullName>
        <ecNumber evidence="9">1.4.1.23</ecNumber>
    </submittedName>
</protein>
<keyword evidence="3 5" id="KW-0520">NAD</keyword>
<dbReference type="GO" id="GO:0043837">
    <property type="term" value="F:valine dehydrogenase (NAD+) activity"/>
    <property type="evidence" value="ECO:0007669"/>
    <property type="project" value="UniProtKB-EC"/>
</dbReference>
<dbReference type="AlphaFoldDB" id="A0A841CCN3"/>
<dbReference type="PIRSF" id="PIRSF000188">
    <property type="entry name" value="Phe_leu_dh"/>
    <property type="match status" value="1"/>
</dbReference>
<dbReference type="CDD" id="cd01075">
    <property type="entry name" value="NAD_bind_Leu_Phe_Val_DH"/>
    <property type="match status" value="1"/>
</dbReference>
<organism evidence="9 10">
    <name type="scientific">Saccharothrix tamanrassetensis</name>
    <dbReference type="NCBI Taxonomy" id="1051531"/>
    <lineage>
        <taxon>Bacteria</taxon>
        <taxon>Bacillati</taxon>
        <taxon>Actinomycetota</taxon>
        <taxon>Actinomycetes</taxon>
        <taxon>Pseudonocardiales</taxon>
        <taxon>Pseudonocardiaceae</taxon>
        <taxon>Saccharothrix</taxon>
    </lineage>
</organism>
<evidence type="ECO:0000256" key="5">
    <source>
        <dbReference type="PIRSR" id="PIRSR000188-2"/>
    </source>
</evidence>
<dbReference type="Pfam" id="PF02812">
    <property type="entry name" value="ELFV_dehydrog_N"/>
    <property type="match status" value="1"/>
</dbReference>
<dbReference type="RefSeq" id="WP_184687764.1">
    <property type="nucleotide sequence ID" value="NZ_JACHJN010000001.1"/>
</dbReference>
<dbReference type="Pfam" id="PF00208">
    <property type="entry name" value="ELFV_dehydrog"/>
    <property type="match status" value="1"/>
</dbReference>
<dbReference type="InterPro" id="IPR006097">
    <property type="entry name" value="Glu/Leu/Phe/Val/Trp_DH_dimer"/>
</dbReference>
<evidence type="ECO:0000256" key="7">
    <source>
        <dbReference type="SAM" id="MobiDB-lite"/>
    </source>
</evidence>
<keyword evidence="2 6" id="KW-0560">Oxidoreductase</keyword>
<dbReference type="PRINTS" id="PR00082">
    <property type="entry name" value="GLFDHDRGNASE"/>
</dbReference>
<dbReference type="InterPro" id="IPR046346">
    <property type="entry name" value="Aminoacid_DH-like_N_sf"/>
</dbReference>
<dbReference type="SUPFAM" id="SSF51735">
    <property type="entry name" value="NAD(P)-binding Rossmann-fold domains"/>
    <property type="match status" value="1"/>
</dbReference>
<proteinExistence type="inferred from homology"/>
<feature type="region of interest" description="Disordered" evidence="7">
    <location>
        <begin position="360"/>
        <end position="402"/>
    </location>
</feature>
<dbReference type="PANTHER" id="PTHR42722">
    <property type="entry name" value="LEUCINE DEHYDROGENASE"/>
    <property type="match status" value="1"/>
</dbReference>
<evidence type="ECO:0000313" key="9">
    <source>
        <dbReference type="EMBL" id="MBB5953937.1"/>
    </source>
</evidence>
<comment type="similarity">
    <text evidence="1 6">Belongs to the Glu/Leu/Phe/Val dehydrogenases family.</text>
</comment>
<evidence type="ECO:0000256" key="3">
    <source>
        <dbReference type="ARBA" id="ARBA00023027"/>
    </source>
</evidence>
<dbReference type="InterPro" id="IPR036291">
    <property type="entry name" value="NAD(P)-bd_dom_sf"/>
</dbReference>
<evidence type="ECO:0000256" key="1">
    <source>
        <dbReference type="ARBA" id="ARBA00006382"/>
    </source>
</evidence>
<dbReference type="EC" id="1.4.1.23" evidence="9"/>
<dbReference type="Gene3D" id="3.40.50.720">
    <property type="entry name" value="NAD(P)-binding Rossmann-like Domain"/>
    <property type="match status" value="1"/>
</dbReference>
<dbReference type="EMBL" id="JACHJN010000001">
    <property type="protein sequence ID" value="MBB5953937.1"/>
    <property type="molecule type" value="Genomic_DNA"/>
</dbReference>
<feature type="compositionally biased region" description="Basic and acidic residues" evidence="7">
    <location>
        <begin position="373"/>
        <end position="402"/>
    </location>
</feature>
<dbReference type="Gene3D" id="3.40.50.10860">
    <property type="entry name" value="Leucine Dehydrogenase, chain A, domain 1"/>
    <property type="match status" value="1"/>
</dbReference>
<dbReference type="PANTHER" id="PTHR42722:SF1">
    <property type="entry name" value="VALINE DEHYDROGENASE"/>
    <property type="match status" value="1"/>
</dbReference>